<proteinExistence type="predicted"/>
<reference evidence="2" key="1">
    <citation type="journal article" date="2014" name="Int. J. Syst. Evol. Microbiol.">
        <title>Complete genome sequence of Corynebacterium casei LMG S-19264T (=DSM 44701T), isolated from a smear-ripened cheese.</title>
        <authorList>
            <consortium name="US DOE Joint Genome Institute (JGI-PGF)"/>
            <person name="Walter F."/>
            <person name="Albersmeier A."/>
            <person name="Kalinowski J."/>
            <person name="Ruckert C."/>
        </authorList>
    </citation>
    <scope>NUCLEOTIDE SEQUENCE</scope>
    <source>
        <strain evidence="2">CGMCC 1.15760</strain>
    </source>
</reference>
<feature type="transmembrane region" description="Helical" evidence="1">
    <location>
        <begin position="102"/>
        <end position="135"/>
    </location>
</feature>
<reference evidence="2" key="2">
    <citation type="submission" date="2020-09" db="EMBL/GenBank/DDBJ databases">
        <authorList>
            <person name="Sun Q."/>
            <person name="Zhou Y."/>
        </authorList>
    </citation>
    <scope>NUCLEOTIDE SEQUENCE</scope>
    <source>
        <strain evidence="2">CGMCC 1.15760</strain>
    </source>
</reference>
<keyword evidence="3" id="KW-1185">Reference proteome</keyword>
<dbReference type="Proteomes" id="UP000616608">
    <property type="component" value="Unassembled WGS sequence"/>
</dbReference>
<dbReference type="AlphaFoldDB" id="A0A917G6S3"/>
<evidence type="ECO:0000313" key="2">
    <source>
        <dbReference type="EMBL" id="GGG24684.1"/>
    </source>
</evidence>
<organism evidence="2 3">
    <name type="scientific">Lysinibacillus alkalisoli</name>
    <dbReference type="NCBI Taxonomy" id="1911548"/>
    <lineage>
        <taxon>Bacteria</taxon>
        <taxon>Bacillati</taxon>
        <taxon>Bacillota</taxon>
        <taxon>Bacilli</taxon>
        <taxon>Bacillales</taxon>
        <taxon>Bacillaceae</taxon>
        <taxon>Lysinibacillus</taxon>
    </lineage>
</organism>
<dbReference type="Pfam" id="PF17328">
    <property type="entry name" value="DUF5366"/>
    <property type="match status" value="1"/>
</dbReference>
<feature type="transmembrane region" description="Helical" evidence="1">
    <location>
        <begin position="147"/>
        <end position="173"/>
    </location>
</feature>
<sequence>MKNPYFFGFLPLVTILFFSMSFGIFAVNESLLLFKKIGIYAAMREFLTDFELRTFLFICFIVLFFMLFAAIKLIGETVHAIGMLFFAKFTEEQPFIDTRSSYVVLFIGACVSFIGMNHLFLLLSVSAITIIAYFIVVMARLTTNLSFFNVLLLLLFEFVIYTVIILGIAYAVVKLYNTLLASLPF</sequence>
<gene>
    <name evidence="2" type="ORF">GCM10007425_19070</name>
</gene>
<evidence type="ECO:0008006" key="4">
    <source>
        <dbReference type="Google" id="ProtNLM"/>
    </source>
</evidence>
<dbReference type="InterPro" id="IPR035289">
    <property type="entry name" value="DUF5366"/>
</dbReference>
<evidence type="ECO:0000256" key="1">
    <source>
        <dbReference type="SAM" id="Phobius"/>
    </source>
</evidence>
<accession>A0A917G6S3</accession>
<name>A0A917G6S3_9BACI</name>
<keyword evidence="1" id="KW-0812">Transmembrane</keyword>
<dbReference type="EMBL" id="BMJT01000005">
    <property type="protein sequence ID" value="GGG24684.1"/>
    <property type="molecule type" value="Genomic_DNA"/>
</dbReference>
<feature type="transmembrane region" description="Helical" evidence="1">
    <location>
        <begin position="6"/>
        <end position="34"/>
    </location>
</feature>
<keyword evidence="1" id="KW-1133">Transmembrane helix</keyword>
<comment type="caution">
    <text evidence="2">The sequence shown here is derived from an EMBL/GenBank/DDBJ whole genome shotgun (WGS) entry which is preliminary data.</text>
</comment>
<keyword evidence="1" id="KW-0472">Membrane</keyword>
<dbReference type="RefSeq" id="WP_188614813.1">
    <property type="nucleotide sequence ID" value="NZ_BMJT01000005.1"/>
</dbReference>
<feature type="transmembrane region" description="Helical" evidence="1">
    <location>
        <begin position="55"/>
        <end position="75"/>
    </location>
</feature>
<evidence type="ECO:0000313" key="3">
    <source>
        <dbReference type="Proteomes" id="UP000616608"/>
    </source>
</evidence>
<protein>
    <recommendedName>
        <fullName evidence="4">YufK family protein</fullName>
    </recommendedName>
</protein>